<feature type="transmembrane region" description="Helical" evidence="9">
    <location>
        <begin position="106"/>
        <end position="134"/>
    </location>
</feature>
<feature type="transmembrane region" description="Helical" evidence="9">
    <location>
        <begin position="146"/>
        <end position="168"/>
    </location>
</feature>
<evidence type="ECO:0000256" key="2">
    <source>
        <dbReference type="ARBA" id="ARBA00022448"/>
    </source>
</evidence>
<dbReference type="PANTHER" id="PTHR35011">
    <property type="entry name" value="2,3-DIKETO-L-GULONATE TRAP TRANSPORTER SMALL PERMEASE PROTEIN YIAM"/>
    <property type="match status" value="1"/>
</dbReference>
<dbReference type="PANTHER" id="PTHR35011:SF2">
    <property type="entry name" value="2,3-DIKETO-L-GULONATE TRAP TRANSPORTER SMALL PERMEASE PROTEIN YIAM"/>
    <property type="match status" value="1"/>
</dbReference>
<evidence type="ECO:0000259" key="10">
    <source>
        <dbReference type="Pfam" id="PF04290"/>
    </source>
</evidence>
<keyword evidence="7 9" id="KW-0472">Membrane</keyword>
<dbReference type="InterPro" id="IPR007387">
    <property type="entry name" value="TRAP_DctQ"/>
</dbReference>
<dbReference type="EMBL" id="JAESVN010000006">
    <property type="protein sequence ID" value="MBL4918527.1"/>
    <property type="molecule type" value="Genomic_DNA"/>
</dbReference>
<dbReference type="GO" id="GO:0005886">
    <property type="term" value="C:plasma membrane"/>
    <property type="evidence" value="ECO:0007669"/>
    <property type="project" value="UniProtKB-SubCell"/>
</dbReference>
<keyword evidence="4 9" id="KW-0997">Cell inner membrane</keyword>
<evidence type="ECO:0000256" key="6">
    <source>
        <dbReference type="ARBA" id="ARBA00022989"/>
    </source>
</evidence>
<comment type="function">
    <text evidence="9">Part of the tripartite ATP-independent periplasmic (TRAP) transport system.</text>
</comment>
<dbReference type="Pfam" id="PF04290">
    <property type="entry name" value="DctQ"/>
    <property type="match status" value="1"/>
</dbReference>
<keyword evidence="5 9" id="KW-0812">Transmembrane</keyword>
<evidence type="ECO:0000313" key="11">
    <source>
        <dbReference type="EMBL" id="MBL4918527.1"/>
    </source>
</evidence>
<comment type="caution">
    <text evidence="11">The sequence shown here is derived from an EMBL/GenBank/DDBJ whole genome shotgun (WGS) entry which is preliminary data.</text>
</comment>
<dbReference type="AlphaFoldDB" id="A0A8K0Y207"/>
<dbReference type="GO" id="GO:0022857">
    <property type="term" value="F:transmembrane transporter activity"/>
    <property type="evidence" value="ECO:0007669"/>
    <property type="project" value="UniProtKB-UniRule"/>
</dbReference>
<feature type="transmembrane region" description="Helical" evidence="9">
    <location>
        <begin position="73"/>
        <end position="94"/>
    </location>
</feature>
<evidence type="ECO:0000256" key="4">
    <source>
        <dbReference type="ARBA" id="ARBA00022519"/>
    </source>
</evidence>
<evidence type="ECO:0000256" key="1">
    <source>
        <dbReference type="ARBA" id="ARBA00004429"/>
    </source>
</evidence>
<evidence type="ECO:0000256" key="7">
    <source>
        <dbReference type="ARBA" id="ARBA00023136"/>
    </source>
</evidence>
<comment type="similarity">
    <text evidence="8 9">Belongs to the TRAP transporter small permease family.</text>
</comment>
<comment type="subunit">
    <text evidence="9">The complex comprises the extracytoplasmic solute receptor protein and the two transmembrane proteins.</text>
</comment>
<dbReference type="Proteomes" id="UP000648908">
    <property type="component" value="Unassembled WGS sequence"/>
</dbReference>
<feature type="domain" description="Tripartite ATP-independent periplasmic transporters DctQ component" evidence="10">
    <location>
        <begin position="47"/>
        <end position="175"/>
    </location>
</feature>
<evidence type="ECO:0000256" key="3">
    <source>
        <dbReference type="ARBA" id="ARBA00022475"/>
    </source>
</evidence>
<dbReference type="GO" id="GO:0015740">
    <property type="term" value="P:C4-dicarboxylate transport"/>
    <property type="evidence" value="ECO:0007669"/>
    <property type="project" value="TreeGrafter"/>
</dbReference>
<keyword evidence="12" id="KW-1185">Reference proteome</keyword>
<keyword evidence="3" id="KW-1003">Cell membrane</keyword>
<name>A0A8K0Y207_9RHOB</name>
<dbReference type="InterPro" id="IPR055348">
    <property type="entry name" value="DctQ"/>
</dbReference>
<evidence type="ECO:0000256" key="9">
    <source>
        <dbReference type="RuleBase" id="RU369079"/>
    </source>
</evidence>
<evidence type="ECO:0000313" key="12">
    <source>
        <dbReference type="Proteomes" id="UP000648908"/>
    </source>
</evidence>
<keyword evidence="2 9" id="KW-0813">Transport</keyword>
<evidence type="ECO:0000256" key="5">
    <source>
        <dbReference type="ARBA" id="ARBA00022692"/>
    </source>
</evidence>
<dbReference type="RefSeq" id="WP_202689503.1">
    <property type="nucleotide sequence ID" value="NZ_JAESVN010000006.1"/>
</dbReference>
<sequence>MQAPPSGPDVPAAVTATDGRAYAIDRMIEPVRWVFRLTSLVVLATLIALPFIQVVLREVLSTPIVGVEELTRFMLICSVFLAFPYVVSAGASIRMEEILAFLPSRIIVIVRFCTSLIAIAAFAILAFASLYAISRNMDNATPTLGIPYYIFFGAAFAGFTMTCVECLIQLFKALQGQPLYITFRQEQEPPQEFDITFDPMGKGN</sequence>
<feature type="transmembrane region" description="Helical" evidence="9">
    <location>
        <begin position="33"/>
        <end position="53"/>
    </location>
</feature>
<organism evidence="11 12">
    <name type="scientific">Szabonella alba</name>
    <dbReference type="NCBI Taxonomy" id="2804194"/>
    <lineage>
        <taxon>Bacteria</taxon>
        <taxon>Pseudomonadati</taxon>
        <taxon>Pseudomonadota</taxon>
        <taxon>Alphaproteobacteria</taxon>
        <taxon>Rhodobacterales</taxon>
        <taxon>Paracoccaceae</taxon>
        <taxon>Szabonella</taxon>
    </lineage>
</organism>
<keyword evidence="6 9" id="KW-1133">Transmembrane helix</keyword>
<protein>
    <recommendedName>
        <fullName evidence="9">TRAP transporter small permease protein</fullName>
    </recommendedName>
</protein>
<gene>
    <name evidence="11" type="ORF">JL811_14980</name>
</gene>
<reference evidence="11" key="1">
    <citation type="submission" date="2021-01" db="EMBL/GenBank/DDBJ databases">
        <title>Tabrizicola alba sp. nov. a motile alkaliphilic bacterium isolated from a soda lake.</title>
        <authorList>
            <person name="Szuroczki S."/>
            <person name="Abbaszade G."/>
            <person name="Schumann P."/>
            <person name="Toth E."/>
        </authorList>
    </citation>
    <scope>NUCLEOTIDE SEQUENCE</scope>
    <source>
        <strain evidence="11">DMG-N-6</strain>
    </source>
</reference>
<comment type="subcellular location">
    <subcellularLocation>
        <location evidence="1 9">Cell inner membrane</location>
        <topology evidence="1 9">Multi-pass membrane protein</topology>
    </subcellularLocation>
</comment>
<proteinExistence type="inferred from homology"/>
<evidence type="ECO:0000256" key="8">
    <source>
        <dbReference type="ARBA" id="ARBA00038436"/>
    </source>
</evidence>
<accession>A0A8K0Y207</accession>